<name>A0A1B0GNC0_PHLPP</name>
<keyword evidence="8" id="KW-0449">Lipoprotein</keyword>
<comment type="subcellular location">
    <subcellularLocation>
        <location evidence="1 9">Secreted</location>
        <location evidence="1 9">Extracellular space</location>
        <location evidence="1 9">Extracellular matrix</location>
    </subcellularLocation>
</comment>
<dbReference type="VEuPathDB" id="VectorBase:PPAPM1_008947"/>
<dbReference type="PROSITE" id="PS00246">
    <property type="entry name" value="WNT1"/>
    <property type="match status" value="1"/>
</dbReference>
<reference evidence="11" key="1">
    <citation type="submission" date="2022-08" db="UniProtKB">
        <authorList>
            <consortium name="EnsemblMetazoa"/>
        </authorList>
    </citation>
    <scope>IDENTIFICATION</scope>
    <source>
        <strain evidence="11">Israel</strain>
    </source>
</reference>
<dbReference type="GO" id="GO:0005125">
    <property type="term" value="F:cytokine activity"/>
    <property type="evidence" value="ECO:0007669"/>
    <property type="project" value="TreeGrafter"/>
</dbReference>
<keyword evidence="3 9" id="KW-0217">Developmental protein</keyword>
<evidence type="ECO:0000256" key="2">
    <source>
        <dbReference type="ARBA" id="ARBA00005683"/>
    </source>
</evidence>
<dbReference type="PANTHER" id="PTHR12027:SF98">
    <property type="entry name" value="PROTEIN WNT"/>
    <property type="match status" value="1"/>
</dbReference>
<keyword evidence="12" id="KW-1185">Reference proteome</keyword>
<evidence type="ECO:0000256" key="8">
    <source>
        <dbReference type="ARBA" id="ARBA00023288"/>
    </source>
</evidence>
<evidence type="ECO:0000256" key="9">
    <source>
        <dbReference type="RuleBase" id="RU003500"/>
    </source>
</evidence>
<keyword evidence="5" id="KW-0272">Extracellular matrix</keyword>
<dbReference type="VEuPathDB" id="VectorBase:PPAI004487"/>
<dbReference type="Pfam" id="PF00110">
    <property type="entry name" value="wnt"/>
    <property type="match status" value="1"/>
</dbReference>
<evidence type="ECO:0000256" key="10">
    <source>
        <dbReference type="SAM" id="MobiDB-lite"/>
    </source>
</evidence>
<evidence type="ECO:0000256" key="5">
    <source>
        <dbReference type="ARBA" id="ARBA00022530"/>
    </source>
</evidence>
<feature type="region of interest" description="Disordered" evidence="10">
    <location>
        <begin position="140"/>
        <end position="169"/>
    </location>
</feature>
<comment type="function">
    <text evidence="9">Ligand for members of the frizzled family of seven transmembrane receptors.</text>
</comment>
<evidence type="ECO:0000313" key="11">
    <source>
        <dbReference type="EnsemblMetazoa" id="PPAI004487-PA"/>
    </source>
</evidence>
<organism evidence="11 12">
    <name type="scientific">Phlebotomus papatasi</name>
    <name type="common">Sandfly</name>
    <dbReference type="NCBI Taxonomy" id="29031"/>
    <lineage>
        <taxon>Eukaryota</taxon>
        <taxon>Metazoa</taxon>
        <taxon>Ecdysozoa</taxon>
        <taxon>Arthropoda</taxon>
        <taxon>Hexapoda</taxon>
        <taxon>Insecta</taxon>
        <taxon>Pterygota</taxon>
        <taxon>Neoptera</taxon>
        <taxon>Endopterygota</taxon>
        <taxon>Diptera</taxon>
        <taxon>Nematocera</taxon>
        <taxon>Psychodoidea</taxon>
        <taxon>Psychodidae</taxon>
        <taxon>Phlebotomus</taxon>
        <taxon>Phlebotomus</taxon>
    </lineage>
</organism>
<dbReference type="Proteomes" id="UP000092462">
    <property type="component" value="Unassembled WGS sequence"/>
</dbReference>
<dbReference type="GO" id="GO:0005109">
    <property type="term" value="F:frizzled binding"/>
    <property type="evidence" value="ECO:0007669"/>
    <property type="project" value="TreeGrafter"/>
</dbReference>
<dbReference type="GO" id="GO:0030182">
    <property type="term" value="P:neuron differentiation"/>
    <property type="evidence" value="ECO:0007669"/>
    <property type="project" value="TreeGrafter"/>
</dbReference>
<dbReference type="GO" id="GO:0005615">
    <property type="term" value="C:extracellular space"/>
    <property type="evidence" value="ECO:0007669"/>
    <property type="project" value="TreeGrafter"/>
</dbReference>
<accession>A0A1B0GNC0</accession>
<dbReference type="SMART" id="SM00097">
    <property type="entry name" value="WNT1"/>
    <property type="match status" value="1"/>
</dbReference>
<dbReference type="InterPro" id="IPR018161">
    <property type="entry name" value="Wnt_CS"/>
</dbReference>
<dbReference type="PANTHER" id="PTHR12027">
    <property type="entry name" value="WNT RELATED"/>
    <property type="match status" value="1"/>
</dbReference>
<evidence type="ECO:0000256" key="4">
    <source>
        <dbReference type="ARBA" id="ARBA00022525"/>
    </source>
</evidence>
<dbReference type="PRINTS" id="PR01349">
    <property type="entry name" value="WNTPROTEIN"/>
</dbReference>
<evidence type="ECO:0000256" key="6">
    <source>
        <dbReference type="ARBA" id="ARBA00022687"/>
    </source>
</evidence>
<comment type="similarity">
    <text evidence="2 9">Belongs to the Wnt family.</text>
</comment>
<feature type="compositionally biased region" description="Basic residues" evidence="10">
    <location>
        <begin position="147"/>
        <end position="159"/>
    </location>
</feature>
<protein>
    <recommendedName>
        <fullName evidence="9">Protein Wnt</fullName>
    </recommendedName>
</protein>
<dbReference type="GO" id="GO:0060070">
    <property type="term" value="P:canonical Wnt signaling pathway"/>
    <property type="evidence" value="ECO:0007669"/>
    <property type="project" value="TreeGrafter"/>
</dbReference>
<dbReference type="EMBL" id="AJVK01028617">
    <property type="status" value="NOT_ANNOTATED_CDS"/>
    <property type="molecule type" value="Genomic_DNA"/>
</dbReference>
<keyword evidence="6 9" id="KW-0879">Wnt signaling pathway</keyword>
<keyword evidence="7" id="KW-1015">Disulfide bond</keyword>
<dbReference type="GO" id="GO:0045165">
    <property type="term" value="P:cell fate commitment"/>
    <property type="evidence" value="ECO:0007669"/>
    <property type="project" value="TreeGrafter"/>
</dbReference>
<dbReference type="InterPro" id="IPR005817">
    <property type="entry name" value="Wnt"/>
</dbReference>
<dbReference type="AlphaFoldDB" id="A0A1B0GNC0"/>
<evidence type="ECO:0000256" key="1">
    <source>
        <dbReference type="ARBA" id="ARBA00004498"/>
    </source>
</evidence>
<evidence type="ECO:0000256" key="3">
    <source>
        <dbReference type="ARBA" id="ARBA00022473"/>
    </source>
</evidence>
<evidence type="ECO:0000313" key="12">
    <source>
        <dbReference type="Proteomes" id="UP000092462"/>
    </source>
</evidence>
<sequence>KYLRESLIEDPSRNSLNSVDSIGSVSLDKRKSRSRLGSRWKWGGCSHNMDFGAEFSELFLDARERAGDIQSQINLHNNRVGRRAVANNMVIRCKCHGMSGSCQLKTCWRSAPDFSVVGKFLKQQFRRAVLVDQSNIGNGPPMVVVSHKNKKRRKNRPPRKTQGERMSNGGMRKLENSLFYYQRSPNFCEKDPTSDIPGENIRKEMQQDKFWERRLCFLVLRQRIQLNEGAESGKMPLQVPLVLLCGMPTL</sequence>
<keyword evidence="4" id="KW-0964">Secreted</keyword>
<dbReference type="EnsemblMetazoa" id="PPAI004487-RA">
    <property type="protein sequence ID" value="PPAI004487-PA"/>
    <property type="gene ID" value="PPAI004487"/>
</dbReference>
<proteinExistence type="inferred from homology"/>
<evidence type="ECO:0000256" key="7">
    <source>
        <dbReference type="ARBA" id="ARBA00023157"/>
    </source>
</evidence>